<gene>
    <name evidence="3" type="ORF">Pmani_039830</name>
</gene>
<dbReference type="PANTHER" id="PTHR36694:SF10">
    <property type="entry name" value="MARVEL DOMAIN-CONTAINING PROTEIN"/>
    <property type="match status" value="1"/>
</dbReference>
<evidence type="ECO:0000313" key="3">
    <source>
        <dbReference type="EMBL" id="KAK4287089.1"/>
    </source>
</evidence>
<feature type="transmembrane region" description="Helical" evidence="1">
    <location>
        <begin position="33"/>
        <end position="54"/>
    </location>
</feature>
<protein>
    <submittedName>
        <fullName evidence="3">Uncharacterized protein</fullName>
    </submittedName>
</protein>
<dbReference type="Proteomes" id="UP001292094">
    <property type="component" value="Unassembled WGS sequence"/>
</dbReference>
<feature type="chain" id="PRO_5041900448" evidence="2">
    <location>
        <begin position="24"/>
        <end position="106"/>
    </location>
</feature>
<reference evidence="3" key="1">
    <citation type="submission" date="2023-11" db="EMBL/GenBank/DDBJ databases">
        <title>Genome assemblies of two species of porcelain crab, Petrolisthes cinctipes and Petrolisthes manimaculis (Anomura: Porcellanidae).</title>
        <authorList>
            <person name="Angst P."/>
        </authorList>
    </citation>
    <scope>NUCLEOTIDE SEQUENCE</scope>
    <source>
        <strain evidence="3">PB745_02</strain>
        <tissue evidence="3">Gill</tissue>
    </source>
</reference>
<keyword evidence="1" id="KW-0472">Membrane</keyword>
<proteinExistence type="predicted"/>
<dbReference type="PANTHER" id="PTHR36694">
    <property type="entry name" value="PASIFLORA 1, ISOFORM A-RELATED"/>
    <property type="match status" value="1"/>
</dbReference>
<keyword evidence="1" id="KW-0812">Transmembrane</keyword>
<dbReference type="AlphaFoldDB" id="A0AAE1TKY7"/>
<dbReference type="EMBL" id="JAWZYT010007094">
    <property type="protein sequence ID" value="KAK4287089.1"/>
    <property type="molecule type" value="Genomic_DNA"/>
</dbReference>
<keyword evidence="4" id="KW-1185">Reference proteome</keyword>
<accession>A0AAE1TKY7</accession>
<name>A0AAE1TKY7_9EUCA</name>
<organism evidence="3 4">
    <name type="scientific">Petrolisthes manimaculis</name>
    <dbReference type="NCBI Taxonomy" id="1843537"/>
    <lineage>
        <taxon>Eukaryota</taxon>
        <taxon>Metazoa</taxon>
        <taxon>Ecdysozoa</taxon>
        <taxon>Arthropoda</taxon>
        <taxon>Crustacea</taxon>
        <taxon>Multicrustacea</taxon>
        <taxon>Malacostraca</taxon>
        <taxon>Eumalacostraca</taxon>
        <taxon>Eucarida</taxon>
        <taxon>Decapoda</taxon>
        <taxon>Pleocyemata</taxon>
        <taxon>Anomura</taxon>
        <taxon>Galatheoidea</taxon>
        <taxon>Porcellanidae</taxon>
        <taxon>Petrolisthes</taxon>
    </lineage>
</organism>
<evidence type="ECO:0000256" key="2">
    <source>
        <dbReference type="SAM" id="SignalP"/>
    </source>
</evidence>
<evidence type="ECO:0000313" key="4">
    <source>
        <dbReference type="Proteomes" id="UP001292094"/>
    </source>
</evidence>
<keyword evidence="1" id="KW-1133">Transmembrane helix</keyword>
<comment type="caution">
    <text evidence="3">The sequence shown here is derived from an EMBL/GenBank/DDBJ whole genome shotgun (WGS) entry which is preliminary data.</text>
</comment>
<keyword evidence="2" id="KW-0732">Signal</keyword>
<feature type="transmembrane region" description="Helical" evidence="1">
    <location>
        <begin position="66"/>
        <end position="86"/>
    </location>
</feature>
<dbReference type="InterPro" id="IPR031720">
    <property type="entry name" value="DUF4728"/>
</dbReference>
<evidence type="ECO:0000256" key="1">
    <source>
        <dbReference type="SAM" id="Phobius"/>
    </source>
</evidence>
<feature type="signal peptide" evidence="2">
    <location>
        <begin position="1"/>
        <end position="23"/>
    </location>
</feature>
<dbReference type="Pfam" id="PF15860">
    <property type="entry name" value="DUF4728"/>
    <property type="match status" value="1"/>
</dbReference>
<sequence length="106" mass="11907">MSTLGTHITLVALSSFLLIGVQQERCGLVTPWVVANIAFMALEAVCCMYANVLRDHVNKFDQICKAELVFFLARVCINMVALWAVMRFVKNIRAGITYRDPEAIEL</sequence>